<evidence type="ECO:0000256" key="8">
    <source>
        <dbReference type="ARBA" id="ARBA00022694"/>
    </source>
</evidence>
<feature type="binding site" evidence="12">
    <location>
        <position position="189"/>
    </location>
    <ligand>
        <name>S-adenosyl-L-methionine</name>
        <dbReference type="ChEBI" id="CHEBI:59789"/>
    </ligand>
</feature>
<dbReference type="GO" id="GO:0002935">
    <property type="term" value="F:tRNA (adenine(37)-C2)-methyltransferase activity"/>
    <property type="evidence" value="ECO:0007669"/>
    <property type="project" value="UniProtKB-UniRule"/>
</dbReference>
<dbReference type="PROSITE" id="PS51918">
    <property type="entry name" value="RADICAL_SAM"/>
    <property type="match status" value="1"/>
</dbReference>
<dbReference type="EC" id="2.1.1.192" evidence="12"/>
<evidence type="ECO:0000256" key="3">
    <source>
        <dbReference type="ARBA" id="ARBA00022490"/>
    </source>
</evidence>
<feature type="binding site" evidence="12">
    <location>
        <position position="110"/>
    </location>
    <ligand>
        <name>[4Fe-4S] cluster</name>
        <dbReference type="ChEBI" id="CHEBI:49883"/>
        <note>4Fe-4S-S-AdoMet</note>
    </ligand>
</feature>
<dbReference type="GO" id="GO:0051539">
    <property type="term" value="F:4 iron, 4 sulfur cluster binding"/>
    <property type="evidence" value="ECO:0007669"/>
    <property type="project" value="UniProtKB-UniRule"/>
</dbReference>
<dbReference type="RefSeq" id="WP_350344885.1">
    <property type="nucleotide sequence ID" value="NZ_CP158367.1"/>
</dbReference>
<dbReference type="GO" id="GO:0000049">
    <property type="term" value="F:tRNA binding"/>
    <property type="evidence" value="ECO:0007669"/>
    <property type="project" value="UniProtKB-UniRule"/>
</dbReference>
<keyword evidence="4 12" id="KW-0698">rRNA processing</keyword>
<keyword evidence="12" id="KW-1015">Disulfide bond</keyword>
<dbReference type="PANTHER" id="PTHR30544:SF5">
    <property type="entry name" value="RADICAL SAM CORE DOMAIN-CONTAINING PROTEIN"/>
    <property type="match status" value="1"/>
</dbReference>
<evidence type="ECO:0000256" key="4">
    <source>
        <dbReference type="ARBA" id="ARBA00022552"/>
    </source>
</evidence>
<evidence type="ECO:0000256" key="6">
    <source>
        <dbReference type="ARBA" id="ARBA00022679"/>
    </source>
</evidence>
<comment type="similarity">
    <text evidence="12">Belongs to the radical SAM superfamily. RlmN family.</text>
</comment>
<accession>A0AAU7VQ00</accession>
<evidence type="ECO:0000256" key="1">
    <source>
        <dbReference type="ARBA" id="ARBA00004496"/>
    </source>
</evidence>
<evidence type="ECO:0000313" key="14">
    <source>
        <dbReference type="EMBL" id="XBX76151.1"/>
    </source>
</evidence>
<dbReference type="PIRSF" id="PIRSF006004">
    <property type="entry name" value="CHP00048"/>
    <property type="match status" value="1"/>
</dbReference>
<dbReference type="CDD" id="cd01335">
    <property type="entry name" value="Radical_SAM"/>
    <property type="match status" value="1"/>
</dbReference>
<comment type="catalytic activity">
    <reaction evidence="12">
        <text>adenosine(2503) in 23S rRNA + 2 reduced [2Fe-2S]-[ferredoxin] + 2 S-adenosyl-L-methionine = 2-methyladenosine(2503) in 23S rRNA + 5'-deoxyadenosine + L-methionine + 2 oxidized [2Fe-2S]-[ferredoxin] + S-adenosyl-L-homocysteine</text>
        <dbReference type="Rhea" id="RHEA:42916"/>
        <dbReference type="Rhea" id="RHEA-COMP:10000"/>
        <dbReference type="Rhea" id="RHEA-COMP:10001"/>
        <dbReference type="Rhea" id="RHEA-COMP:10152"/>
        <dbReference type="Rhea" id="RHEA-COMP:10282"/>
        <dbReference type="ChEBI" id="CHEBI:17319"/>
        <dbReference type="ChEBI" id="CHEBI:33737"/>
        <dbReference type="ChEBI" id="CHEBI:33738"/>
        <dbReference type="ChEBI" id="CHEBI:57844"/>
        <dbReference type="ChEBI" id="CHEBI:57856"/>
        <dbReference type="ChEBI" id="CHEBI:59789"/>
        <dbReference type="ChEBI" id="CHEBI:74411"/>
        <dbReference type="ChEBI" id="CHEBI:74497"/>
        <dbReference type="EC" id="2.1.1.192"/>
    </reaction>
</comment>
<organism evidence="14">
    <name type="scientific">Proteinivorax tanatarense</name>
    <dbReference type="NCBI Taxonomy" id="1260629"/>
    <lineage>
        <taxon>Bacteria</taxon>
        <taxon>Bacillati</taxon>
        <taxon>Bacillota</taxon>
        <taxon>Clostridia</taxon>
        <taxon>Eubacteriales</taxon>
        <taxon>Proteinivoracaceae</taxon>
        <taxon>Proteinivorax</taxon>
    </lineage>
</organism>
<dbReference type="SUPFAM" id="SSF102114">
    <property type="entry name" value="Radical SAM enzymes"/>
    <property type="match status" value="1"/>
</dbReference>
<keyword evidence="9 12" id="KW-0479">Metal-binding</keyword>
<comment type="cofactor">
    <cofactor evidence="12">
        <name>[4Fe-4S] cluster</name>
        <dbReference type="ChEBI" id="CHEBI:49883"/>
    </cofactor>
    <text evidence="12">Binds 1 [4Fe-4S] cluster. The cluster is coordinated with 3 cysteines and an exchangeable S-adenosyl-L-methionine.</text>
</comment>
<dbReference type="Pfam" id="PF21016">
    <property type="entry name" value="RlmN_N"/>
    <property type="match status" value="1"/>
</dbReference>
<feature type="binding site" evidence="12">
    <location>
        <position position="117"/>
    </location>
    <ligand>
        <name>[4Fe-4S] cluster</name>
        <dbReference type="ChEBI" id="CHEBI:49883"/>
        <note>4Fe-4S-S-AdoMet</note>
    </ligand>
</feature>
<dbReference type="SFLD" id="SFLDS00029">
    <property type="entry name" value="Radical_SAM"/>
    <property type="match status" value="1"/>
</dbReference>
<keyword evidence="6 12" id="KW-0808">Transferase</keyword>
<comment type="subcellular location">
    <subcellularLocation>
        <location evidence="1 12">Cytoplasm</location>
    </subcellularLocation>
</comment>
<evidence type="ECO:0000256" key="11">
    <source>
        <dbReference type="ARBA" id="ARBA00023014"/>
    </source>
</evidence>
<comment type="miscellaneous">
    <text evidence="12">Reaction proceeds by a ping-pong mechanism involving intermediate methylation of a conserved cysteine residue.</text>
</comment>
<reference evidence="14" key="1">
    <citation type="journal article" date="2013" name="Extremophiles">
        <title>Proteinivorax tanatarense gen. nov., sp. nov., an anaerobic, haloalkaliphilic, proteolytic bacterium isolated from a decaying algal bloom, and proposal of Proteinivoraceae fam. nov.</title>
        <authorList>
            <person name="Kevbrin V."/>
            <person name="Boltyanskaya Y."/>
            <person name="Zhilina T."/>
            <person name="Kolganova T."/>
            <person name="Lavrentjeva E."/>
            <person name="Kuznetsov B."/>
        </authorList>
    </citation>
    <scope>NUCLEOTIDE SEQUENCE</scope>
    <source>
        <strain evidence="14">Z-910T</strain>
    </source>
</reference>
<feature type="binding site" evidence="12">
    <location>
        <position position="288"/>
    </location>
    <ligand>
        <name>S-adenosyl-L-methionine</name>
        <dbReference type="ChEBI" id="CHEBI:59789"/>
    </ligand>
</feature>
<dbReference type="GO" id="GO:0019843">
    <property type="term" value="F:rRNA binding"/>
    <property type="evidence" value="ECO:0007669"/>
    <property type="project" value="UniProtKB-UniRule"/>
</dbReference>
<keyword evidence="7 12" id="KW-0949">S-adenosyl-L-methionine</keyword>
<gene>
    <name evidence="12 14" type="primary">rlmN</name>
    <name evidence="14" type="ORF">PRVXT_001328</name>
</gene>
<feature type="active site" description="Proton acceptor" evidence="12">
    <location>
        <position position="90"/>
    </location>
</feature>
<dbReference type="Gene3D" id="3.20.20.70">
    <property type="entry name" value="Aldolase class I"/>
    <property type="match status" value="1"/>
</dbReference>
<reference evidence="14" key="2">
    <citation type="submission" date="2024-06" db="EMBL/GenBank/DDBJ databases">
        <authorList>
            <person name="Petrova K.O."/>
            <person name="Toshchakov S.V."/>
            <person name="Boltjanskaja Y.V."/>
            <person name="Kevbrin V."/>
        </authorList>
    </citation>
    <scope>NUCLEOTIDE SEQUENCE</scope>
    <source>
        <strain evidence="14">Z-910T</strain>
    </source>
</reference>
<dbReference type="EMBL" id="CP158367">
    <property type="protein sequence ID" value="XBX76151.1"/>
    <property type="molecule type" value="Genomic_DNA"/>
</dbReference>
<evidence type="ECO:0000256" key="9">
    <source>
        <dbReference type="ARBA" id="ARBA00022723"/>
    </source>
</evidence>
<evidence type="ECO:0000256" key="7">
    <source>
        <dbReference type="ARBA" id="ARBA00022691"/>
    </source>
</evidence>
<feature type="binding site" evidence="12">
    <location>
        <begin position="157"/>
        <end position="158"/>
    </location>
    <ligand>
        <name>S-adenosyl-L-methionine</name>
        <dbReference type="ChEBI" id="CHEBI:59789"/>
    </ligand>
</feature>
<dbReference type="HAMAP" id="MF_01849">
    <property type="entry name" value="RNA_methyltr_RlmN"/>
    <property type="match status" value="1"/>
</dbReference>
<feature type="binding site" evidence="12">
    <location>
        <begin position="212"/>
        <end position="214"/>
    </location>
    <ligand>
        <name>S-adenosyl-L-methionine</name>
        <dbReference type="ChEBI" id="CHEBI:59789"/>
    </ligand>
</feature>
<dbReference type="PANTHER" id="PTHR30544">
    <property type="entry name" value="23S RRNA METHYLTRANSFERASE"/>
    <property type="match status" value="1"/>
</dbReference>
<evidence type="ECO:0000256" key="10">
    <source>
        <dbReference type="ARBA" id="ARBA00023004"/>
    </source>
</evidence>
<dbReference type="InterPro" id="IPR013785">
    <property type="entry name" value="Aldolase_TIM"/>
</dbReference>
<keyword evidence="2 12" id="KW-0004">4Fe-4S</keyword>
<comment type="catalytic activity">
    <reaction evidence="12">
        <text>adenosine(37) in tRNA + 2 reduced [2Fe-2S]-[ferredoxin] + 2 S-adenosyl-L-methionine = 2-methyladenosine(37) in tRNA + 5'-deoxyadenosine + L-methionine + 2 oxidized [2Fe-2S]-[ferredoxin] + S-adenosyl-L-homocysteine</text>
        <dbReference type="Rhea" id="RHEA:43332"/>
        <dbReference type="Rhea" id="RHEA-COMP:10000"/>
        <dbReference type="Rhea" id="RHEA-COMP:10001"/>
        <dbReference type="Rhea" id="RHEA-COMP:10162"/>
        <dbReference type="Rhea" id="RHEA-COMP:10485"/>
        <dbReference type="ChEBI" id="CHEBI:17319"/>
        <dbReference type="ChEBI" id="CHEBI:33737"/>
        <dbReference type="ChEBI" id="CHEBI:33738"/>
        <dbReference type="ChEBI" id="CHEBI:57844"/>
        <dbReference type="ChEBI" id="CHEBI:57856"/>
        <dbReference type="ChEBI" id="CHEBI:59789"/>
        <dbReference type="ChEBI" id="CHEBI:74411"/>
        <dbReference type="ChEBI" id="CHEBI:74497"/>
        <dbReference type="EC" id="2.1.1.192"/>
    </reaction>
</comment>
<dbReference type="SFLD" id="SFLDG01062">
    <property type="entry name" value="methyltransferase_(Class_A)"/>
    <property type="match status" value="1"/>
</dbReference>
<dbReference type="InterPro" id="IPR007197">
    <property type="entry name" value="rSAM"/>
</dbReference>
<dbReference type="InterPro" id="IPR048641">
    <property type="entry name" value="RlmN_N"/>
</dbReference>
<dbReference type="InterPro" id="IPR004383">
    <property type="entry name" value="rRNA_lsu_MTrfase_RlmN/Cfr"/>
</dbReference>
<dbReference type="GO" id="GO:0046872">
    <property type="term" value="F:metal ion binding"/>
    <property type="evidence" value="ECO:0007669"/>
    <property type="project" value="UniProtKB-KW"/>
</dbReference>
<keyword evidence="3 12" id="KW-0963">Cytoplasm</keyword>
<sequence length="340" mass="38692">MVNLVGLDIKTMEEKLASYVKQKFRVKQIHEWIYHKQVSSFMEMSNLPLKLRQELTDNFVIGDIRVKDKQISADGTKKFLLKFPDGALTEAVLMKYEHGVSICLSTQVGCKMGCVFCSSGEDGFVRNLSKAEIIEQFWAIQRITKERIKNVVIMGMGEPLDNYDNVLDFIRFVNDEQTYNIGIRNITLSTSGLAPQIYKLAEEELGITLALSLHASNQGKRQKIMPISKSYPIKEVIDACRYYCDKTKRRITIEYALINNFNDSDKDAFELANLLSGLLCHINLIPLNDSLSEHGFVKSSDERVKSFQKVLQKIGFKTTIRRELGSDIDAACGQLKKRNI</sequence>
<feature type="binding site" evidence="12">
    <location>
        <position position="114"/>
    </location>
    <ligand>
        <name>[4Fe-4S] cluster</name>
        <dbReference type="ChEBI" id="CHEBI:49883"/>
        <note>4Fe-4S-S-AdoMet</note>
    </ligand>
</feature>
<feature type="active site" description="S-methylcysteine intermediate" evidence="12">
    <location>
        <position position="332"/>
    </location>
</feature>
<evidence type="ECO:0000256" key="2">
    <source>
        <dbReference type="ARBA" id="ARBA00022485"/>
    </source>
</evidence>
<dbReference type="AlphaFoldDB" id="A0AAU7VQ00"/>
<protein>
    <recommendedName>
        <fullName evidence="12">Probable dual-specificity RNA methyltransferase RlmN</fullName>
        <ecNumber evidence="12">2.1.1.192</ecNumber>
    </recommendedName>
    <alternativeName>
        <fullName evidence="12">23S rRNA (adenine(2503)-C(2))-methyltransferase</fullName>
    </alternativeName>
    <alternativeName>
        <fullName evidence="12">23S rRNA m2A2503 methyltransferase</fullName>
    </alternativeName>
    <alternativeName>
        <fullName evidence="12">Ribosomal RNA large subunit methyltransferase N</fullName>
    </alternativeName>
    <alternativeName>
        <fullName evidence="12">tRNA (adenine(37)-C(2))-methyltransferase</fullName>
    </alternativeName>
    <alternativeName>
        <fullName evidence="12">tRNA m2A37 methyltransferase</fullName>
    </alternativeName>
</protein>
<dbReference type="InterPro" id="IPR058240">
    <property type="entry name" value="rSAM_sf"/>
</dbReference>
<dbReference type="GO" id="GO:0005737">
    <property type="term" value="C:cytoplasm"/>
    <property type="evidence" value="ECO:0007669"/>
    <property type="project" value="UniProtKB-SubCell"/>
</dbReference>
<comment type="function">
    <text evidence="12">Specifically methylates position 2 of adenine 2503 in 23S rRNA and position 2 of adenine 37 in tRNAs.</text>
</comment>
<dbReference type="InterPro" id="IPR027492">
    <property type="entry name" value="RNA_MTrfase_RlmN"/>
</dbReference>
<comment type="caution">
    <text evidence="12">Lacks conserved residue(s) required for the propagation of feature annotation.</text>
</comment>
<name>A0AAU7VQ00_9FIRM</name>
<evidence type="ECO:0000256" key="5">
    <source>
        <dbReference type="ARBA" id="ARBA00022603"/>
    </source>
</evidence>
<dbReference type="FunFam" id="3.20.20.70:FF:000014">
    <property type="entry name" value="Probable dual-specificity RNA methyltransferase RlmN"/>
    <property type="match status" value="1"/>
</dbReference>
<dbReference type="Pfam" id="PF04055">
    <property type="entry name" value="Radical_SAM"/>
    <property type="match status" value="1"/>
</dbReference>
<proteinExistence type="inferred from homology"/>
<dbReference type="InterPro" id="IPR040072">
    <property type="entry name" value="Methyltransferase_A"/>
</dbReference>
<dbReference type="GO" id="GO:0070475">
    <property type="term" value="P:rRNA base methylation"/>
    <property type="evidence" value="ECO:0007669"/>
    <property type="project" value="UniProtKB-UniRule"/>
</dbReference>
<keyword evidence="5 12" id="KW-0489">Methyltransferase</keyword>
<evidence type="ECO:0000256" key="12">
    <source>
        <dbReference type="HAMAP-Rule" id="MF_01849"/>
    </source>
</evidence>
<keyword evidence="8 12" id="KW-0819">tRNA processing</keyword>
<dbReference type="Gene3D" id="1.10.150.530">
    <property type="match status" value="1"/>
</dbReference>
<keyword evidence="11 12" id="KW-0411">Iron-sulfur</keyword>
<feature type="domain" description="Radical SAM core" evidence="13">
    <location>
        <begin position="96"/>
        <end position="327"/>
    </location>
</feature>
<dbReference type="NCBIfam" id="TIGR00048">
    <property type="entry name" value="rRNA_mod_RlmN"/>
    <property type="match status" value="1"/>
</dbReference>
<dbReference type="GO" id="GO:0070040">
    <property type="term" value="F:rRNA (adenine(2503)-C2-)-methyltransferase activity"/>
    <property type="evidence" value="ECO:0007669"/>
    <property type="project" value="UniProtKB-UniRule"/>
</dbReference>
<dbReference type="GO" id="GO:0030488">
    <property type="term" value="P:tRNA methylation"/>
    <property type="evidence" value="ECO:0007669"/>
    <property type="project" value="UniProtKB-UniRule"/>
</dbReference>
<keyword evidence="10 12" id="KW-0408">Iron</keyword>
<dbReference type="SFLD" id="SFLDF00275">
    <property type="entry name" value="adenosine_C2_methyltransferase"/>
    <property type="match status" value="1"/>
</dbReference>
<evidence type="ECO:0000259" key="13">
    <source>
        <dbReference type="PROSITE" id="PS51918"/>
    </source>
</evidence>